<comment type="caution">
    <text evidence="3">The sequence shown here is derived from an EMBL/GenBank/DDBJ whole genome shotgun (WGS) entry which is preliminary data.</text>
</comment>
<dbReference type="CDD" id="cd01026">
    <property type="entry name" value="TOPRIM_OLD"/>
    <property type="match status" value="1"/>
</dbReference>
<organism evidence="3 4">
    <name type="scientific">Erwinia psidii</name>
    <dbReference type="NCBI Taxonomy" id="69224"/>
    <lineage>
        <taxon>Bacteria</taxon>
        <taxon>Pseudomonadati</taxon>
        <taxon>Pseudomonadota</taxon>
        <taxon>Gammaproteobacteria</taxon>
        <taxon>Enterobacterales</taxon>
        <taxon>Erwiniaceae</taxon>
        <taxon>Erwinia</taxon>
    </lineage>
</organism>
<dbReference type="Pfam" id="PF13175">
    <property type="entry name" value="AAA_15"/>
    <property type="match status" value="2"/>
</dbReference>
<dbReference type="Proteomes" id="UP000279457">
    <property type="component" value="Unassembled WGS sequence"/>
</dbReference>
<dbReference type="OrthoDB" id="3322489at2"/>
<keyword evidence="4" id="KW-1185">Reference proteome</keyword>
<dbReference type="InterPro" id="IPR041685">
    <property type="entry name" value="AAA_GajA/Old/RecF-like"/>
</dbReference>
<feature type="domain" description="OLD protein-like TOPRIM" evidence="2">
    <location>
        <begin position="387"/>
        <end position="447"/>
    </location>
</feature>
<keyword evidence="3" id="KW-0540">Nuclease</keyword>
<dbReference type="InterPro" id="IPR027417">
    <property type="entry name" value="P-loop_NTPase"/>
</dbReference>
<dbReference type="EMBL" id="RHHM01000025">
    <property type="protein sequence ID" value="RQM36358.1"/>
    <property type="molecule type" value="Genomic_DNA"/>
</dbReference>
<sequence length="568" mass="63521">MKLSSFFVENFKCIGDEIHIKIDNIIILIGQNNVGKSTILDAYEKFSALGKEKILDISHFHNEDASKPVIMTGIFTDISADDEASIGKKWKYNDPIYGECVKFRWVWKVPGEQAKKEAFDPTKGQGEFITGGLGGFDSIVNSRIPKPLRIKPDDSVLKTQELIIEILKSNVKEFLSSGPDSKADVIAQIEALTTTLVDSSKAEFDRLLGRMTDNVEAIFPGISMELIPQSKDPIDEKIIASASYLKVRNPTGRSTMLDLQGTGLKRSLLWSALSVLSQEGKSKKGDVARDGNILLIDEPEAFLHPPTIRGAREALYAFAANNPDWQVMATTHSPVFIDLSKDHTTIIRVDNDSQNKYISTSDIGFDKDEKINLKTVRACNPMVNEFFFYNQIVLVEGPTEKIVLNHLQETLGIEMHVIDCLGKGNIPMFAKILNQFDIPYIVIHDSDSPKIRRKGKCVNSGMWTVNSLIRDEVAKSQKGRIFTQVPHFEGEFFGETLTSGKVSNVIEALQDTASEEYERLVSVYRRILNDAEDVLFTGTHETFMAKFNAYTADRTALIDPELWEVPVS</sequence>
<dbReference type="Pfam" id="PF20469">
    <property type="entry name" value="OLD-like_TOPRIM"/>
    <property type="match status" value="1"/>
</dbReference>
<keyword evidence="3" id="KW-0255">Endonuclease</keyword>
<dbReference type="AlphaFoldDB" id="A0A3N6RTR2"/>
<feature type="domain" description="Endonuclease GajA/Old nuclease/RecF-like AAA" evidence="1">
    <location>
        <begin position="158"/>
        <end position="337"/>
    </location>
</feature>
<dbReference type="PANTHER" id="PTHR43581">
    <property type="entry name" value="ATP/GTP PHOSPHATASE"/>
    <property type="match status" value="1"/>
</dbReference>
<accession>A0A3N6RTR2</accession>
<dbReference type="GO" id="GO:0004519">
    <property type="term" value="F:endonuclease activity"/>
    <property type="evidence" value="ECO:0007669"/>
    <property type="project" value="UniProtKB-KW"/>
</dbReference>
<dbReference type="InterPro" id="IPR051396">
    <property type="entry name" value="Bact_Antivir_Def_Nuclease"/>
</dbReference>
<name>A0A3N6RTR2_9GAMM</name>
<gene>
    <name evidence="3" type="ORF">EB241_20855</name>
</gene>
<evidence type="ECO:0000259" key="2">
    <source>
        <dbReference type="Pfam" id="PF20469"/>
    </source>
</evidence>
<evidence type="ECO:0000313" key="4">
    <source>
        <dbReference type="Proteomes" id="UP000279457"/>
    </source>
</evidence>
<keyword evidence="3" id="KW-0378">Hydrolase</keyword>
<dbReference type="RefSeq" id="WP_124234883.1">
    <property type="nucleotide sequence ID" value="NZ_RHHM01000025.1"/>
</dbReference>
<dbReference type="Gene3D" id="3.40.50.300">
    <property type="entry name" value="P-loop containing nucleotide triphosphate hydrolases"/>
    <property type="match status" value="1"/>
</dbReference>
<proteinExistence type="predicted"/>
<evidence type="ECO:0000313" key="3">
    <source>
        <dbReference type="EMBL" id="RQM36358.1"/>
    </source>
</evidence>
<reference evidence="3 4" key="1">
    <citation type="submission" date="2018-10" db="EMBL/GenBank/DDBJ databases">
        <title>Draft genome sequence for the type isolate of Erwinia psidii, agent causal of bacterial blight in guava (Psidium guajava) and wilt and die-back of Eucalyptus spp.</title>
        <authorList>
            <person name="Hermenegildo P.S."/>
            <person name="Santos S.A."/>
            <person name="Guimaraes L.M.S."/>
            <person name="Vidigal P.M.P."/>
            <person name="Pereira I.C."/>
            <person name="Badel J.L."/>
            <person name="Alfenas-Zerbini P."/>
            <person name="Ferreira M.A.S.V."/>
            <person name="Alfenas A.C."/>
        </authorList>
    </citation>
    <scope>NUCLEOTIDE SEQUENCE [LARGE SCALE GENOMIC DNA]</scope>
    <source>
        <strain evidence="3 4">IBSBF 435</strain>
    </source>
</reference>
<feature type="domain" description="Endonuclease GajA/Old nuclease/RecF-like AAA" evidence="1">
    <location>
        <begin position="1"/>
        <end position="86"/>
    </location>
</feature>
<dbReference type="InterPro" id="IPR034139">
    <property type="entry name" value="TOPRIM_OLD"/>
</dbReference>
<dbReference type="PANTHER" id="PTHR43581:SF4">
    <property type="entry name" value="ATP_GTP PHOSPHATASE"/>
    <property type="match status" value="1"/>
</dbReference>
<protein>
    <submittedName>
        <fullName evidence="3">ATP-dependent endonuclease</fullName>
    </submittedName>
</protein>
<dbReference type="SUPFAM" id="SSF52540">
    <property type="entry name" value="P-loop containing nucleoside triphosphate hydrolases"/>
    <property type="match status" value="1"/>
</dbReference>
<evidence type="ECO:0000259" key="1">
    <source>
        <dbReference type="Pfam" id="PF13175"/>
    </source>
</evidence>